<sequence length="245" mass="27480">MMVNYKNLPAPLEFRNLAPGALAPVAPPLKCATAYSVKRVLPVSWTKIKSLNINHENKKESISFSNLTEILNQNWIDEIPNFHVTKQIRDPEKYFFTFVDEINLNSKLELLDVLVAGHIGDLGLRLAVEKTEAVVFKAQYGPADLRLCIGDQAVQLCAALKHLEVVHEGKGMWYGAHYRAAADKARRILAALRGLMPNIGGPREPRKRLLLSVVHSVMLYGAPTRGAELWTTRPIRKRWLASRGL</sequence>
<dbReference type="AlphaFoldDB" id="A0A6G0VPW1"/>
<dbReference type="Proteomes" id="UP000478052">
    <property type="component" value="Unassembled WGS sequence"/>
</dbReference>
<evidence type="ECO:0000313" key="2">
    <source>
        <dbReference type="Proteomes" id="UP000478052"/>
    </source>
</evidence>
<comment type="caution">
    <text evidence="1">The sequence shown here is derived from an EMBL/GenBank/DDBJ whole genome shotgun (WGS) entry which is preliminary data.</text>
</comment>
<protein>
    <submittedName>
        <fullName evidence="1">Reverse transcriptase domain-containing protein</fullName>
    </submittedName>
</protein>
<keyword evidence="1" id="KW-0808">Transferase</keyword>
<dbReference type="EMBL" id="VUJU01013415">
    <property type="protein sequence ID" value="KAF0704934.1"/>
    <property type="molecule type" value="Genomic_DNA"/>
</dbReference>
<dbReference type="GO" id="GO:0003964">
    <property type="term" value="F:RNA-directed DNA polymerase activity"/>
    <property type="evidence" value="ECO:0007669"/>
    <property type="project" value="UniProtKB-KW"/>
</dbReference>
<organism evidence="1 2">
    <name type="scientific">Aphis craccivora</name>
    <name type="common">Cowpea aphid</name>
    <dbReference type="NCBI Taxonomy" id="307492"/>
    <lineage>
        <taxon>Eukaryota</taxon>
        <taxon>Metazoa</taxon>
        <taxon>Ecdysozoa</taxon>
        <taxon>Arthropoda</taxon>
        <taxon>Hexapoda</taxon>
        <taxon>Insecta</taxon>
        <taxon>Pterygota</taxon>
        <taxon>Neoptera</taxon>
        <taxon>Paraneoptera</taxon>
        <taxon>Hemiptera</taxon>
        <taxon>Sternorrhyncha</taxon>
        <taxon>Aphidomorpha</taxon>
        <taxon>Aphidoidea</taxon>
        <taxon>Aphididae</taxon>
        <taxon>Aphidini</taxon>
        <taxon>Aphis</taxon>
        <taxon>Aphis</taxon>
    </lineage>
</organism>
<accession>A0A6G0VPW1</accession>
<proteinExistence type="predicted"/>
<evidence type="ECO:0000313" key="1">
    <source>
        <dbReference type="EMBL" id="KAF0704934.1"/>
    </source>
</evidence>
<keyword evidence="1" id="KW-0695">RNA-directed DNA polymerase</keyword>
<gene>
    <name evidence="1" type="ORF">FWK35_00030845</name>
</gene>
<keyword evidence="1" id="KW-0548">Nucleotidyltransferase</keyword>
<reference evidence="1 2" key="1">
    <citation type="submission" date="2019-08" db="EMBL/GenBank/DDBJ databases">
        <title>Whole genome of Aphis craccivora.</title>
        <authorList>
            <person name="Voronova N.V."/>
            <person name="Shulinski R.S."/>
            <person name="Bandarenka Y.V."/>
            <person name="Zhorov D.G."/>
            <person name="Warner D."/>
        </authorList>
    </citation>
    <scope>NUCLEOTIDE SEQUENCE [LARGE SCALE GENOMIC DNA]</scope>
    <source>
        <strain evidence="1">180601</strain>
        <tissue evidence="1">Whole Body</tissue>
    </source>
</reference>
<name>A0A6G0VPW1_APHCR</name>
<keyword evidence="2" id="KW-1185">Reference proteome</keyword>
<dbReference type="OrthoDB" id="6624020at2759"/>